<dbReference type="EMBL" id="JAQQWK010000011">
    <property type="protein sequence ID" value="KAK8024352.1"/>
    <property type="molecule type" value="Genomic_DNA"/>
</dbReference>
<protein>
    <submittedName>
        <fullName evidence="2">Uncharacterized protein</fullName>
    </submittedName>
</protein>
<sequence length="373" mass="40771">MGEVLATSEVHKPRELFQPLSDDISLFAFQALMVTLECDDNINPPSEPACKTGARAFNVSLSPCLHTYGNVTHTDGIFSETIVSTEMLTYAPLGYYSLAGNHPSIPGLDCSPSGEPSQQKTQPATLLANRGLYYNNHSAKAYDDPETVYFDKACTYDFGFVPAAGLNRILGMVFFGNGTIGGRNRLVTPRGIGHQLVGDVWMERLWANGTADRDSLAAYMDGLTAWITSTIRREEVVHDGELAGLGTVYGNQTCIFVSWGWIAFPAALVLLTMIFLALTIFESNRHTARLGTVAAQAGRKPWKSSALPLLWAGLENDTRYRPDHCLSDVPDMEAHSEKVMVRLSKTVVHVVAPEEGSGGIVQKPQGRWTLQEC</sequence>
<dbReference type="Proteomes" id="UP001444661">
    <property type="component" value="Unassembled WGS sequence"/>
</dbReference>
<dbReference type="PANTHER" id="PTHR35394">
    <property type="entry name" value="DUF3176 DOMAIN-CONTAINING PROTEIN"/>
    <property type="match status" value="1"/>
</dbReference>
<reference evidence="2 3" key="1">
    <citation type="submission" date="2023-01" db="EMBL/GenBank/DDBJ databases">
        <title>Analysis of 21 Apiospora genomes using comparative genomics revels a genus with tremendous synthesis potential of carbohydrate active enzymes and secondary metabolites.</title>
        <authorList>
            <person name="Sorensen T."/>
        </authorList>
    </citation>
    <scope>NUCLEOTIDE SEQUENCE [LARGE SCALE GENOMIC DNA]</scope>
    <source>
        <strain evidence="2 3">CBS 33761</strain>
    </source>
</reference>
<evidence type="ECO:0000313" key="3">
    <source>
        <dbReference type="Proteomes" id="UP001444661"/>
    </source>
</evidence>
<keyword evidence="3" id="KW-1185">Reference proteome</keyword>
<gene>
    <name evidence="2" type="ORF">PG993_012418</name>
</gene>
<keyword evidence="1" id="KW-0812">Transmembrane</keyword>
<comment type="caution">
    <text evidence="2">The sequence shown here is derived from an EMBL/GenBank/DDBJ whole genome shotgun (WGS) entry which is preliminary data.</text>
</comment>
<accession>A0ABR1S3R1</accession>
<evidence type="ECO:0000313" key="2">
    <source>
        <dbReference type="EMBL" id="KAK8024352.1"/>
    </source>
</evidence>
<feature type="transmembrane region" description="Helical" evidence="1">
    <location>
        <begin position="259"/>
        <end position="281"/>
    </location>
</feature>
<proteinExistence type="predicted"/>
<dbReference type="PANTHER" id="PTHR35394:SF5">
    <property type="entry name" value="DUF3176 DOMAIN-CONTAINING PROTEIN"/>
    <property type="match status" value="1"/>
</dbReference>
<keyword evidence="1" id="KW-1133">Transmembrane helix</keyword>
<organism evidence="2 3">
    <name type="scientific">Apiospora rasikravindrae</name>
    <dbReference type="NCBI Taxonomy" id="990691"/>
    <lineage>
        <taxon>Eukaryota</taxon>
        <taxon>Fungi</taxon>
        <taxon>Dikarya</taxon>
        <taxon>Ascomycota</taxon>
        <taxon>Pezizomycotina</taxon>
        <taxon>Sordariomycetes</taxon>
        <taxon>Xylariomycetidae</taxon>
        <taxon>Amphisphaeriales</taxon>
        <taxon>Apiosporaceae</taxon>
        <taxon>Apiospora</taxon>
    </lineage>
</organism>
<name>A0ABR1S3R1_9PEZI</name>
<keyword evidence="1" id="KW-0472">Membrane</keyword>
<evidence type="ECO:0000256" key="1">
    <source>
        <dbReference type="SAM" id="Phobius"/>
    </source>
</evidence>